<organism evidence="2 3">
    <name type="scientific">Monosporascus cannonballus</name>
    <dbReference type="NCBI Taxonomy" id="155416"/>
    <lineage>
        <taxon>Eukaryota</taxon>
        <taxon>Fungi</taxon>
        <taxon>Dikarya</taxon>
        <taxon>Ascomycota</taxon>
        <taxon>Pezizomycotina</taxon>
        <taxon>Sordariomycetes</taxon>
        <taxon>Xylariomycetidae</taxon>
        <taxon>Xylariales</taxon>
        <taxon>Xylariales incertae sedis</taxon>
        <taxon>Monosporascus</taxon>
    </lineage>
</organism>
<feature type="region of interest" description="Disordered" evidence="1">
    <location>
        <begin position="170"/>
        <end position="199"/>
    </location>
</feature>
<dbReference type="EMBL" id="QJNS01000097">
    <property type="protein sequence ID" value="RYO87704.1"/>
    <property type="molecule type" value="Genomic_DNA"/>
</dbReference>
<reference evidence="2 3" key="1">
    <citation type="submission" date="2018-06" db="EMBL/GenBank/DDBJ databases">
        <title>Complete Genomes of Monosporascus.</title>
        <authorList>
            <person name="Robinson A.J."/>
            <person name="Natvig D.O."/>
        </authorList>
    </citation>
    <scope>NUCLEOTIDE SEQUENCE [LARGE SCALE GENOMIC DNA]</scope>
    <source>
        <strain evidence="2 3">CBS 609.92</strain>
    </source>
</reference>
<evidence type="ECO:0000313" key="2">
    <source>
        <dbReference type="EMBL" id="RYO87704.1"/>
    </source>
</evidence>
<sequence>MGVAARAERVRVRRRRLQPHVLLVERGESLRHRPARFCHFAEGKAASSWRAATRACCSAPSCATAYGPGGVTVRLVGGACVEARFTVWTFSVGVLQSEEPVTFDPPLPLWKREAPEQLQMGHLHQDLHADRVPGQGDPGANALHVSPMERGRKRTDRQVGLRIVQQLAREDGAGEAPEPARTWAGCTSPARAPRRSTSASCRGPWFEGCDAGLHIAAGLPQQREEETGECKCERGGPAANTTTARVGGYGGSVEMEMRHYKPLRGRRVSMRTTVVAGGRRAASSMRRND</sequence>
<name>A0ABY0H8N3_9PEZI</name>
<dbReference type="InterPro" id="IPR036188">
    <property type="entry name" value="FAD/NAD-bd_sf"/>
</dbReference>
<gene>
    <name evidence="2" type="ORF">DL762_004097</name>
</gene>
<evidence type="ECO:0000313" key="3">
    <source>
        <dbReference type="Proteomes" id="UP000294003"/>
    </source>
</evidence>
<proteinExistence type="predicted"/>
<protein>
    <submittedName>
        <fullName evidence="2">Uncharacterized protein</fullName>
    </submittedName>
</protein>
<accession>A0ABY0H8N3</accession>
<keyword evidence="3" id="KW-1185">Reference proteome</keyword>
<evidence type="ECO:0000256" key="1">
    <source>
        <dbReference type="SAM" id="MobiDB-lite"/>
    </source>
</evidence>
<dbReference type="Gene3D" id="3.50.50.60">
    <property type="entry name" value="FAD/NAD(P)-binding domain"/>
    <property type="match status" value="1"/>
</dbReference>
<dbReference type="Proteomes" id="UP000294003">
    <property type="component" value="Unassembled WGS sequence"/>
</dbReference>
<comment type="caution">
    <text evidence="2">The sequence shown here is derived from an EMBL/GenBank/DDBJ whole genome shotgun (WGS) entry which is preliminary data.</text>
</comment>
<dbReference type="SUPFAM" id="SSF51905">
    <property type="entry name" value="FAD/NAD(P)-binding domain"/>
    <property type="match status" value="1"/>
</dbReference>